<keyword evidence="3" id="KW-1185">Reference proteome</keyword>
<dbReference type="Proteomes" id="UP000030988">
    <property type="component" value="Unassembled WGS sequence"/>
</dbReference>
<feature type="chain" id="PRO_5002088370" description="DUF192 domain-containing protein" evidence="1">
    <location>
        <begin position="21"/>
        <end position="161"/>
    </location>
</feature>
<comment type="caution">
    <text evidence="2">The sequence shown here is derived from an EMBL/GenBank/DDBJ whole genome shotgun (WGS) entry which is preliminary data.</text>
</comment>
<dbReference type="InterPro" id="IPR038695">
    <property type="entry name" value="Saro_0823-like_sf"/>
</dbReference>
<dbReference type="InterPro" id="IPR003795">
    <property type="entry name" value="DUF192"/>
</dbReference>
<evidence type="ECO:0000256" key="1">
    <source>
        <dbReference type="SAM" id="SignalP"/>
    </source>
</evidence>
<name>A0A0B2C1Q3_9SPHN</name>
<dbReference type="STRING" id="1572751.PK98_06160"/>
<feature type="signal peptide" evidence="1">
    <location>
        <begin position="1"/>
        <end position="20"/>
    </location>
</feature>
<sequence length="161" mass="16834">MRLATLLLSLMSATALVACAPQDSGATATTQAPAAHPVSGLRVIPLTVQTGGTTHRFRVEVAESAEAQARGLMFRTEMGADEGMIFPYAAPQQLSFWMRNTVLPLDLVFIGADKRVINVSANAVPYSEAQLMSDGPAIAVLELNGGRAAQLGIGPGAVVSW</sequence>
<evidence type="ECO:0000313" key="3">
    <source>
        <dbReference type="Proteomes" id="UP000030988"/>
    </source>
</evidence>
<dbReference type="Pfam" id="PF02643">
    <property type="entry name" value="DUF192"/>
    <property type="match status" value="1"/>
</dbReference>
<dbReference type="PANTHER" id="PTHR37953:SF1">
    <property type="entry name" value="UPF0127 PROTEIN MJ1496"/>
    <property type="match status" value="1"/>
</dbReference>
<organism evidence="2 3">
    <name type="scientific">Croceibacterium mercuriale</name>
    <dbReference type="NCBI Taxonomy" id="1572751"/>
    <lineage>
        <taxon>Bacteria</taxon>
        <taxon>Pseudomonadati</taxon>
        <taxon>Pseudomonadota</taxon>
        <taxon>Alphaproteobacteria</taxon>
        <taxon>Sphingomonadales</taxon>
        <taxon>Erythrobacteraceae</taxon>
        <taxon>Croceibacterium</taxon>
    </lineage>
</organism>
<reference evidence="2 3" key="1">
    <citation type="submission" date="2014-11" db="EMBL/GenBank/DDBJ databases">
        <title>Draft genome sequence of Kirrobacter mercurialis.</title>
        <authorList>
            <person name="Coil D.A."/>
            <person name="Eisen J.A."/>
        </authorList>
    </citation>
    <scope>NUCLEOTIDE SEQUENCE [LARGE SCALE GENOMIC DNA]</scope>
    <source>
        <strain evidence="2 3">Coronado</strain>
    </source>
</reference>
<dbReference type="PANTHER" id="PTHR37953">
    <property type="entry name" value="UPF0127 PROTEIN MJ1496"/>
    <property type="match status" value="1"/>
</dbReference>
<gene>
    <name evidence="2" type="ORF">PK98_06160</name>
</gene>
<proteinExistence type="predicted"/>
<protein>
    <recommendedName>
        <fullName evidence="4">DUF192 domain-containing protein</fullName>
    </recommendedName>
</protein>
<evidence type="ECO:0000313" key="2">
    <source>
        <dbReference type="EMBL" id="KHL26105.1"/>
    </source>
</evidence>
<evidence type="ECO:0008006" key="4">
    <source>
        <dbReference type="Google" id="ProtNLM"/>
    </source>
</evidence>
<dbReference type="PROSITE" id="PS51257">
    <property type="entry name" value="PROKAR_LIPOPROTEIN"/>
    <property type="match status" value="1"/>
</dbReference>
<dbReference type="EMBL" id="JTDN01000001">
    <property type="protein sequence ID" value="KHL26105.1"/>
    <property type="molecule type" value="Genomic_DNA"/>
</dbReference>
<dbReference type="RefSeq" id="WP_039095069.1">
    <property type="nucleotide sequence ID" value="NZ_JTDN01000001.1"/>
</dbReference>
<dbReference type="OrthoDB" id="9808290at2"/>
<dbReference type="AlphaFoldDB" id="A0A0B2C1Q3"/>
<dbReference type="Gene3D" id="2.60.120.1140">
    <property type="entry name" value="Protein of unknown function DUF192"/>
    <property type="match status" value="1"/>
</dbReference>
<keyword evidence="1" id="KW-0732">Signal</keyword>
<accession>A0A0B2C1Q3</accession>